<evidence type="ECO:0000313" key="7">
    <source>
        <dbReference type="Proteomes" id="UP000597762"/>
    </source>
</evidence>
<dbReference type="GO" id="GO:0022857">
    <property type="term" value="F:transmembrane transporter activity"/>
    <property type="evidence" value="ECO:0007669"/>
    <property type="project" value="TreeGrafter"/>
</dbReference>
<feature type="transmembrane region" description="Helical" evidence="5">
    <location>
        <begin position="48"/>
        <end position="69"/>
    </location>
</feature>
<evidence type="ECO:0000256" key="3">
    <source>
        <dbReference type="ARBA" id="ARBA00022989"/>
    </source>
</evidence>
<dbReference type="EMBL" id="CAHIKZ030003536">
    <property type="protein sequence ID" value="CAE1301401.1"/>
    <property type="molecule type" value="Genomic_DNA"/>
</dbReference>
<feature type="transmembrane region" description="Helical" evidence="5">
    <location>
        <begin position="81"/>
        <end position="104"/>
    </location>
</feature>
<dbReference type="Gene3D" id="1.20.1250.20">
    <property type="entry name" value="MFS general substrate transporter like domains"/>
    <property type="match status" value="1"/>
</dbReference>
<dbReference type="PANTHER" id="PTHR23507">
    <property type="entry name" value="ZGC:174356"/>
    <property type="match status" value="1"/>
</dbReference>
<keyword evidence="2 5" id="KW-0812">Transmembrane</keyword>
<dbReference type="InterPro" id="IPR036259">
    <property type="entry name" value="MFS_trans_sf"/>
</dbReference>
<organism evidence="6 7">
    <name type="scientific">Acanthosepion pharaonis</name>
    <name type="common">Pharaoh cuttlefish</name>
    <name type="synonym">Sepia pharaonis</name>
    <dbReference type="NCBI Taxonomy" id="158019"/>
    <lineage>
        <taxon>Eukaryota</taxon>
        <taxon>Metazoa</taxon>
        <taxon>Spiralia</taxon>
        <taxon>Lophotrochozoa</taxon>
        <taxon>Mollusca</taxon>
        <taxon>Cephalopoda</taxon>
        <taxon>Coleoidea</taxon>
        <taxon>Decapodiformes</taxon>
        <taxon>Sepiida</taxon>
        <taxon>Sepiina</taxon>
        <taxon>Sepiidae</taxon>
        <taxon>Acanthosepion</taxon>
    </lineage>
</organism>
<evidence type="ECO:0000256" key="1">
    <source>
        <dbReference type="ARBA" id="ARBA00004141"/>
    </source>
</evidence>
<protein>
    <submittedName>
        <fullName evidence="6">SLC46A1</fullName>
    </submittedName>
</protein>
<evidence type="ECO:0000313" key="6">
    <source>
        <dbReference type="EMBL" id="CAE1301401.1"/>
    </source>
</evidence>
<dbReference type="SUPFAM" id="SSF103473">
    <property type="entry name" value="MFS general substrate transporter"/>
    <property type="match status" value="1"/>
</dbReference>
<reference evidence="6" key="1">
    <citation type="submission" date="2021-01" db="EMBL/GenBank/DDBJ databases">
        <authorList>
            <person name="Li R."/>
            <person name="Bekaert M."/>
        </authorList>
    </citation>
    <scope>NUCLEOTIDE SEQUENCE</scope>
    <source>
        <strain evidence="6">Farmed</strain>
    </source>
</reference>
<evidence type="ECO:0000256" key="5">
    <source>
        <dbReference type="SAM" id="Phobius"/>
    </source>
</evidence>
<keyword evidence="4 5" id="KW-0472">Membrane</keyword>
<evidence type="ECO:0000256" key="2">
    <source>
        <dbReference type="ARBA" id="ARBA00022692"/>
    </source>
</evidence>
<dbReference type="OrthoDB" id="3026777at2759"/>
<comment type="subcellular location">
    <subcellularLocation>
        <location evidence="1">Membrane</location>
        <topology evidence="1">Multi-pass membrane protein</topology>
    </subcellularLocation>
</comment>
<dbReference type="GO" id="GO:0016020">
    <property type="term" value="C:membrane"/>
    <property type="evidence" value="ECO:0007669"/>
    <property type="project" value="UniProtKB-SubCell"/>
</dbReference>
<keyword evidence="7" id="KW-1185">Reference proteome</keyword>
<proteinExistence type="predicted"/>
<feature type="transmembrane region" description="Helical" evidence="5">
    <location>
        <begin position="110"/>
        <end position="131"/>
    </location>
</feature>
<dbReference type="Proteomes" id="UP000597762">
    <property type="component" value="Unassembled WGS sequence"/>
</dbReference>
<dbReference type="PANTHER" id="PTHR23507:SF1">
    <property type="entry name" value="FI18259P1-RELATED"/>
    <property type="match status" value="1"/>
</dbReference>
<accession>A0A812DFL4</accession>
<sequence length="187" mass="20025">MACSALGTVLAVPFLRHHVSDTTIAIVGLVSKAAGTLWIGVIQSEAVLYFSILLLAFQLLPFPMMRAIVSRGIHPTDQGSLFALMHCGESLIHFLAPLIFTVIYASTLRFYTGFIFIVAAIMLLIPAGFTLGIKFLDAKINVDYQAMEDRGTELATSPSVASSINFDDIASIASSQNNAPISTISVS</sequence>
<name>A0A812DFL4_ACAPH</name>
<keyword evidence="3 5" id="KW-1133">Transmembrane helix</keyword>
<dbReference type="AlphaFoldDB" id="A0A812DFL4"/>
<gene>
    <name evidence="6" type="ORF">SPHA_54384</name>
</gene>
<comment type="caution">
    <text evidence="6">The sequence shown here is derived from an EMBL/GenBank/DDBJ whole genome shotgun (WGS) entry which is preliminary data.</text>
</comment>
<evidence type="ECO:0000256" key="4">
    <source>
        <dbReference type="ARBA" id="ARBA00023136"/>
    </source>
</evidence>